<evidence type="ECO:0000256" key="4">
    <source>
        <dbReference type="ARBA" id="ARBA00022502"/>
    </source>
</evidence>
<organism evidence="11 12">
    <name type="scientific">Bicyclus anynana</name>
    <name type="common">Squinting bush brown butterfly</name>
    <dbReference type="NCBI Taxonomy" id="110368"/>
    <lineage>
        <taxon>Eukaryota</taxon>
        <taxon>Metazoa</taxon>
        <taxon>Ecdysozoa</taxon>
        <taxon>Arthropoda</taxon>
        <taxon>Hexapoda</taxon>
        <taxon>Insecta</taxon>
        <taxon>Pterygota</taxon>
        <taxon>Neoptera</taxon>
        <taxon>Endopterygota</taxon>
        <taxon>Lepidoptera</taxon>
        <taxon>Glossata</taxon>
        <taxon>Ditrysia</taxon>
        <taxon>Papilionoidea</taxon>
        <taxon>Nymphalidae</taxon>
        <taxon>Satyrinae</taxon>
        <taxon>Satyrini</taxon>
        <taxon>Mycalesina</taxon>
        <taxon>Bicyclus</taxon>
    </lineage>
</organism>
<evidence type="ECO:0000313" key="12">
    <source>
        <dbReference type="RefSeq" id="XP_052741351.1"/>
    </source>
</evidence>
<dbReference type="PANTHER" id="PTHR28650:SF1">
    <property type="entry name" value="PHOSPHATIDYLINOSITOL-GLYCAN BIOSYNTHESIS CLASS X PROTEIN"/>
    <property type="match status" value="1"/>
</dbReference>
<reference evidence="12" key="1">
    <citation type="submission" date="2025-08" db="UniProtKB">
        <authorList>
            <consortium name="RefSeq"/>
        </authorList>
    </citation>
    <scope>IDENTIFICATION</scope>
</reference>
<keyword evidence="4 10" id="KW-0337">GPI-anchor biosynthesis</keyword>
<keyword evidence="7 10" id="KW-1133">Transmembrane helix</keyword>
<keyword evidence="9" id="KW-0325">Glycoprotein</keyword>
<evidence type="ECO:0000256" key="6">
    <source>
        <dbReference type="ARBA" id="ARBA00022824"/>
    </source>
</evidence>
<keyword evidence="6 10" id="KW-0256">Endoplasmic reticulum</keyword>
<evidence type="ECO:0000256" key="2">
    <source>
        <dbReference type="ARBA" id="ARBA00004687"/>
    </source>
</evidence>
<dbReference type="GeneID" id="112057659"/>
<proteinExistence type="inferred from homology"/>
<dbReference type="PANTHER" id="PTHR28650">
    <property type="entry name" value="PHOSPHATIDYLINOSITOL-GLYCAN BIOSYNTHESIS CLASS X PROTEIN"/>
    <property type="match status" value="1"/>
</dbReference>
<gene>
    <name evidence="12" type="primary">LOC112057659</name>
</gene>
<sequence length="256" mass="29208">MYAEIQVILFQVSIAIFFMFLQQIEGKNCNFYVQVEQKLLNEGFHRNLTINIDFASDNEEERWLYEDCMVGIEQTLPSGVYSSIDDINDSGCVNLIHTVFKTAVNIELPAKKSEPIVIHLLSKVRDYRTDIYIPVHARYHNPAKGGGMVRNEIPVPKVYLLCPDSRLERCDDLYAELTHPNNFCSEHVSKENCTWKEIPIIMVTAPLSWHVPVGDTEHYALVAGGTALVIALGSLYLLNTLRRYHSLAHRNNKKIS</sequence>
<dbReference type="Proteomes" id="UP001652582">
    <property type="component" value="Chromosome 14"/>
</dbReference>
<keyword evidence="11" id="KW-1185">Reference proteome</keyword>
<name>A0ABM3LQL0_BICAN</name>
<evidence type="ECO:0000256" key="8">
    <source>
        <dbReference type="ARBA" id="ARBA00023136"/>
    </source>
</evidence>
<feature type="transmembrane region" description="Helical" evidence="10">
    <location>
        <begin position="7"/>
        <end position="24"/>
    </location>
</feature>
<dbReference type="SMART" id="SM00780">
    <property type="entry name" value="PIG-X"/>
    <property type="match status" value="1"/>
</dbReference>
<evidence type="ECO:0000256" key="7">
    <source>
        <dbReference type="ARBA" id="ARBA00022989"/>
    </source>
</evidence>
<evidence type="ECO:0000313" key="11">
    <source>
        <dbReference type="Proteomes" id="UP001652582"/>
    </source>
</evidence>
<feature type="transmembrane region" description="Helical" evidence="10">
    <location>
        <begin position="219"/>
        <end position="238"/>
    </location>
</feature>
<comment type="subcellular location">
    <subcellularLocation>
        <location evidence="1 10">Endoplasmic reticulum membrane</location>
        <topology evidence="1 10">Single-pass membrane protein</topology>
    </subcellularLocation>
</comment>
<comment type="caution">
    <text evidence="10">Lacks conserved residue(s) required for the propagation of feature annotation.</text>
</comment>
<dbReference type="RefSeq" id="XP_052741351.1">
    <property type="nucleotide sequence ID" value="XM_052885391.1"/>
</dbReference>
<comment type="pathway">
    <text evidence="2 10">Glycolipid biosynthesis; glycosylphosphatidylinositol-anchor biosynthesis.</text>
</comment>
<keyword evidence="8 10" id="KW-0472">Membrane</keyword>
<evidence type="ECO:0000256" key="5">
    <source>
        <dbReference type="ARBA" id="ARBA00022692"/>
    </source>
</evidence>
<evidence type="ECO:0000256" key="1">
    <source>
        <dbReference type="ARBA" id="ARBA00004389"/>
    </source>
</evidence>
<comment type="function">
    <text evidence="10">Stabilizing subunit of the glycosylphosphatidylinositol-mannosyltransferase I complex which catalyzes the transfer of the first mannose, via an alpha-1,4 bond from a dolichol-phosphate-mannose (Dol-P-Man) to the glucosaminyl acyl phosphatidylinositol (GlcN-(acyl)PI) intermediate to generate alpha-D-Man-(1-&gt;4)-alpha-D-GlcN-(1-&gt;6)-(1-radyl,2-acyl-sn-glycero-3-phospho)-2-acyl-inositol and participates in the sixth step of the glycosylphosphatidylinositol-anchor biosynthesis. Probably acts by stabilizing the mannosyltransferase PIGM.</text>
</comment>
<comment type="similarity">
    <text evidence="3 10">Belongs to the PIGX family.</text>
</comment>
<evidence type="ECO:0000256" key="10">
    <source>
        <dbReference type="RuleBase" id="RU366056"/>
    </source>
</evidence>
<dbReference type="Pfam" id="PF08320">
    <property type="entry name" value="PIG-X"/>
    <property type="match status" value="1"/>
</dbReference>
<accession>A0ABM3LQL0</accession>
<dbReference type="InterPro" id="IPR013233">
    <property type="entry name" value="PIG-X/PBN1"/>
</dbReference>
<keyword evidence="5 10" id="KW-0812">Transmembrane</keyword>
<evidence type="ECO:0000256" key="3">
    <source>
        <dbReference type="ARBA" id="ARBA00010345"/>
    </source>
</evidence>
<protein>
    <recommendedName>
        <fullName evidence="10">Phosphatidylinositol-glycan biosynthesis class X protein</fullName>
    </recommendedName>
</protein>
<evidence type="ECO:0000256" key="9">
    <source>
        <dbReference type="ARBA" id="ARBA00023180"/>
    </source>
</evidence>
<dbReference type="InterPro" id="IPR040039">
    <property type="entry name" value="PIGX"/>
</dbReference>